<evidence type="ECO:0000313" key="2">
    <source>
        <dbReference type="Proteomes" id="UP001642540"/>
    </source>
</evidence>
<organism evidence="1 2">
    <name type="scientific">Orchesella dallaii</name>
    <dbReference type="NCBI Taxonomy" id="48710"/>
    <lineage>
        <taxon>Eukaryota</taxon>
        <taxon>Metazoa</taxon>
        <taxon>Ecdysozoa</taxon>
        <taxon>Arthropoda</taxon>
        <taxon>Hexapoda</taxon>
        <taxon>Collembola</taxon>
        <taxon>Entomobryomorpha</taxon>
        <taxon>Entomobryoidea</taxon>
        <taxon>Orchesellidae</taxon>
        <taxon>Orchesellinae</taxon>
        <taxon>Orchesella</taxon>
    </lineage>
</organism>
<sequence>MYQVTAMMEARKDFALQEHPGIIWKVTINEGGRGFSSIEPMAIMEPTEKETIPFEATDPVPTSVSGQEIREKIFREIQEPKEGQSKESKILCLDDLVTADEFVPIIQLKK</sequence>
<keyword evidence="2" id="KW-1185">Reference proteome</keyword>
<protein>
    <submittedName>
        <fullName evidence="1">Uncharacterized protein</fullName>
    </submittedName>
</protein>
<proteinExistence type="predicted"/>
<evidence type="ECO:0000313" key="1">
    <source>
        <dbReference type="EMBL" id="CAL8084389.1"/>
    </source>
</evidence>
<name>A0ABP1Q0A7_9HEXA</name>
<dbReference type="EMBL" id="CAXLJM020000018">
    <property type="protein sequence ID" value="CAL8084389.1"/>
    <property type="molecule type" value="Genomic_DNA"/>
</dbReference>
<comment type="caution">
    <text evidence="1">The sequence shown here is derived from an EMBL/GenBank/DDBJ whole genome shotgun (WGS) entry which is preliminary data.</text>
</comment>
<gene>
    <name evidence="1" type="ORF">ODALV1_LOCUS5780</name>
</gene>
<accession>A0ABP1Q0A7</accession>
<dbReference type="Proteomes" id="UP001642540">
    <property type="component" value="Unassembled WGS sequence"/>
</dbReference>
<reference evidence="1 2" key="1">
    <citation type="submission" date="2024-08" db="EMBL/GenBank/DDBJ databases">
        <authorList>
            <person name="Cucini C."/>
            <person name="Frati F."/>
        </authorList>
    </citation>
    <scope>NUCLEOTIDE SEQUENCE [LARGE SCALE GENOMIC DNA]</scope>
</reference>